<dbReference type="SUPFAM" id="SSF52402">
    <property type="entry name" value="Adenine nucleotide alpha hydrolases-like"/>
    <property type="match status" value="1"/>
</dbReference>
<organism evidence="4 5">
    <name type="scientific">Streptomyces kaniharaensis</name>
    <dbReference type="NCBI Taxonomy" id="212423"/>
    <lineage>
        <taxon>Bacteria</taxon>
        <taxon>Bacillati</taxon>
        <taxon>Actinomycetota</taxon>
        <taxon>Actinomycetes</taxon>
        <taxon>Kitasatosporales</taxon>
        <taxon>Streptomycetaceae</taxon>
        <taxon>Streptomyces</taxon>
    </lineage>
</organism>
<dbReference type="EMBL" id="WBOF01000002">
    <property type="protein sequence ID" value="MQS16240.1"/>
    <property type="molecule type" value="Genomic_DNA"/>
</dbReference>
<keyword evidence="5" id="KW-1185">Reference proteome</keyword>
<reference evidence="4 5" key="1">
    <citation type="submission" date="2019-09" db="EMBL/GenBank/DDBJ databases">
        <title>Genome Sequences of Streptomyces kaniharaensis ATCC 21070.</title>
        <authorList>
            <person name="Zhu W."/>
            <person name="De Crecy-Lagard V."/>
            <person name="Richards N.G."/>
        </authorList>
    </citation>
    <scope>NUCLEOTIDE SEQUENCE [LARGE SCALE GENOMIC DNA]</scope>
    <source>
        <strain evidence="4 5">SF-557</strain>
    </source>
</reference>
<dbReference type="RefSeq" id="WP_407697880.1">
    <property type="nucleotide sequence ID" value="NZ_WBOF01000002.1"/>
</dbReference>
<protein>
    <submittedName>
        <fullName evidence="4">Universal stress protein</fullName>
    </submittedName>
</protein>
<feature type="compositionally biased region" description="Basic and acidic residues" evidence="2">
    <location>
        <begin position="93"/>
        <end position="107"/>
    </location>
</feature>
<name>A0A6N7KXI0_9ACTN</name>
<dbReference type="InterPro" id="IPR006016">
    <property type="entry name" value="UspA"/>
</dbReference>
<evidence type="ECO:0000256" key="1">
    <source>
        <dbReference type="ARBA" id="ARBA00008791"/>
    </source>
</evidence>
<comment type="caution">
    <text evidence="4">The sequence shown here is derived from an EMBL/GenBank/DDBJ whole genome shotgun (WGS) entry which is preliminary data.</text>
</comment>
<sequence>MCNTRVAQERDPRVEVEHEVVFGRPVRALLGEAARARCLVVGSRGLGGFRGLLLGSVSHALVEHAKCPLIVVPRARGPLRAWRGSRPRPLTRSGRDRQARDRTERHCLRQGTRIPVPGKGRAEGPGLRDPFGPSQLRRQCRWL</sequence>
<dbReference type="AlphaFoldDB" id="A0A6N7KXI0"/>
<feature type="region of interest" description="Disordered" evidence="2">
    <location>
        <begin position="82"/>
        <end position="133"/>
    </location>
</feature>
<dbReference type="PANTHER" id="PTHR46553">
    <property type="entry name" value="ADENINE NUCLEOTIDE ALPHA HYDROLASES-LIKE SUPERFAMILY PROTEIN"/>
    <property type="match status" value="1"/>
</dbReference>
<dbReference type="PRINTS" id="PR01438">
    <property type="entry name" value="UNVRSLSTRESS"/>
</dbReference>
<comment type="similarity">
    <text evidence="1">Belongs to the universal stress protein A family.</text>
</comment>
<evidence type="ECO:0000259" key="3">
    <source>
        <dbReference type="Pfam" id="PF00582"/>
    </source>
</evidence>
<gene>
    <name evidence="4" type="ORF">F7Q99_29455</name>
</gene>
<dbReference type="Gene3D" id="3.40.50.620">
    <property type="entry name" value="HUPs"/>
    <property type="match status" value="1"/>
</dbReference>
<accession>A0A6N7KXI0</accession>
<feature type="domain" description="UspA" evidence="3">
    <location>
        <begin position="7"/>
        <end position="73"/>
    </location>
</feature>
<dbReference type="PANTHER" id="PTHR46553:SF3">
    <property type="entry name" value="ADENINE NUCLEOTIDE ALPHA HYDROLASES-LIKE SUPERFAMILY PROTEIN"/>
    <property type="match status" value="1"/>
</dbReference>
<dbReference type="InterPro" id="IPR014729">
    <property type="entry name" value="Rossmann-like_a/b/a_fold"/>
</dbReference>
<proteinExistence type="inferred from homology"/>
<dbReference type="InterPro" id="IPR006015">
    <property type="entry name" value="Universal_stress_UspA"/>
</dbReference>
<dbReference type="Proteomes" id="UP000450000">
    <property type="component" value="Unassembled WGS sequence"/>
</dbReference>
<dbReference type="Pfam" id="PF00582">
    <property type="entry name" value="Usp"/>
    <property type="match status" value="1"/>
</dbReference>
<evidence type="ECO:0000256" key="2">
    <source>
        <dbReference type="SAM" id="MobiDB-lite"/>
    </source>
</evidence>
<evidence type="ECO:0000313" key="5">
    <source>
        <dbReference type="Proteomes" id="UP000450000"/>
    </source>
</evidence>
<evidence type="ECO:0000313" key="4">
    <source>
        <dbReference type="EMBL" id="MQS16240.1"/>
    </source>
</evidence>